<organism evidence="1 2">
    <name type="scientific">Hahella chejuensis (strain KCTC 2396)</name>
    <dbReference type="NCBI Taxonomy" id="349521"/>
    <lineage>
        <taxon>Bacteria</taxon>
        <taxon>Pseudomonadati</taxon>
        <taxon>Pseudomonadota</taxon>
        <taxon>Gammaproteobacteria</taxon>
        <taxon>Oceanospirillales</taxon>
        <taxon>Hahellaceae</taxon>
        <taxon>Hahella</taxon>
    </lineage>
</organism>
<reference evidence="1 2" key="1">
    <citation type="journal article" date="2005" name="Nucleic Acids Res.">
        <title>Genomic blueprint of Hahella chejuensis, a marine microbe producing an algicidal agent.</title>
        <authorList>
            <person name="Jeong H."/>
            <person name="Yim J.H."/>
            <person name="Lee C."/>
            <person name="Choi S.-H."/>
            <person name="Park Y.K."/>
            <person name="Yoon S.H."/>
            <person name="Hur C.-G."/>
            <person name="Kang H.-Y."/>
            <person name="Kim D."/>
            <person name="Lee H.H."/>
            <person name="Park K.H."/>
            <person name="Park S.-H."/>
            <person name="Park H.-S."/>
            <person name="Lee H.K."/>
            <person name="Oh T.K."/>
            <person name="Kim J.F."/>
        </authorList>
    </citation>
    <scope>NUCLEOTIDE SEQUENCE [LARGE SCALE GENOMIC DNA]</scope>
    <source>
        <strain evidence="1 2">KCTC 2396</strain>
    </source>
</reference>
<dbReference type="HOGENOM" id="CLU_2843749_0_0_6"/>
<keyword evidence="2" id="KW-1185">Reference proteome</keyword>
<dbReference type="EMBL" id="CP000155">
    <property type="protein sequence ID" value="ABC28829.1"/>
    <property type="molecule type" value="Genomic_DNA"/>
</dbReference>
<dbReference type="KEGG" id="hch:HCH_01995"/>
<dbReference type="AlphaFoldDB" id="Q2SKJ5"/>
<evidence type="ECO:0000313" key="1">
    <source>
        <dbReference type="EMBL" id="ABC28829.1"/>
    </source>
</evidence>
<sequence length="65" mass="6941">MNKHFSRESKMMLLLPIILLALGLIGVKVIPTLKQYLAEDDCSQNAVHAAADQGCSSASTPASKN</sequence>
<evidence type="ECO:0000313" key="2">
    <source>
        <dbReference type="Proteomes" id="UP000000238"/>
    </source>
</evidence>
<gene>
    <name evidence="1" type="ordered locus">HCH_01995</name>
</gene>
<accession>Q2SKJ5</accession>
<dbReference type="OrthoDB" id="9972521at2"/>
<dbReference type="STRING" id="349521.HCH_01995"/>
<name>Q2SKJ5_HAHCH</name>
<proteinExistence type="predicted"/>
<dbReference type="RefSeq" id="WP_011395900.1">
    <property type="nucleotide sequence ID" value="NC_007645.1"/>
</dbReference>
<dbReference type="Proteomes" id="UP000000238">
    <property type="component" value="Chromosome"/>
</dbReference>
<protein>
    <submittedName>
        <fullName evidence="1">Uncharacterized protein</fullName>
    </submittedName>
</protein>